<keyword evidence="9" id="KW-1185">Reference proteome</keyword>
<feature type="domain" description="Enhancer of polycomb-like N-terminal" evidence="7">
    <location>
        <begin position="15"/>
        <end position="101"/>
    </location>
</feature>
<name>A0A183ERQ6_9BILA</name>
<dbReference type="PANTHER" id="PTHR14898">
    <property type="entry name" value="ENHANCER OF POLYCOMB"/>
    <property type="match status" value="1"/>
</dbReference>
<dbReference type="Pfam" id="PF10513">
    <property type="entry name" value="EPL1"/>
    <property type="match status" value="1"/>
</dbReference>
<evidence type="ECO:0000313" key="10">
    <source>
        <dbReference type="WBParaSite" id="GPUH_0002367701-mRNA-1"/>
    </source>
</evidence>
<evidence type="ECO:0000256" key="1">
    <source>
        <dbReference type="ARBA" id="ARBA00004123"/>
    </source>
</evidence>
<dbReference type="InterPro" id="IPR024943">
    <property type="entry name" value="Enhancer_polycomb"/>
</dbReference>
<protein>
    <recommendedName>
        <fullName evidence="6">Enhancer of polycomb-like protein</fullName>
    </recommendedName>
</protein>
<reference evidence="10" key="1">
    <citation type="submission" date="2016-06" db="UniProtKB">
        <authorList>
            <consortium name="WormBaseParasite"/>
        </authorList>
    </citation>
    <scope>IDENTIFICATION</scope>
</reference>
<keyword evidence="3 6" id="KW-0805">Transcription regulation</keyword>
<dbReference type="EMBL" id="UYRT01098483">
    <property type="protein sequence ID" value="VDN41761.1"/>
    <property type="molecule type" value="Genomic_DNA"/>
</dbReference>
<gene>
    <name evidence="8" type="ORF">GPUH_LOCUS23648</name>
</gene>
<evidence type="ECO:0000256" key="6">
    <source>
        <dbReference type="RuleBase" id="RU361124"/>
    </source>
</evidence>
<dbReference type="GO" id="GO:0035267">
    <property type="term" value="C:NuA4 histone acetyltransferase complex"/>
    <property type="evidence" value="ECO:0007669"/>
    <property type="project" value="InterPro"/>
</dbReference>
<dbReference type="GO" id="GO:0006357">
    <property type="term" value="P:regulation of transcription by RNA polymerase II"/>
    <property type="evidence" value="ECO:0007669"/>
    <property type="project" value="InterPro"/>
</dbReference>
<accession>A0A183ERQ6</accession>
<evidence type="ECO:0000259" key="7">
    <source>
        <dbReference type="Pfam" id="PF10513"/>
    </source>
</evidence>
<keyword evidence="4 6" id="KW-0804">Transcription</keyword>
<comment type="similarity">
    <text evidence="2 6">Belongs to the enhancer of polycomb family.</text>
</comment>
<dbReference type="OrthoDB" id="20839at2759"/>
<dbReference type="AlphaFoldDB" id="A0A183ERQ6"/>
<evidence type="ECO:0000313" key="9">
    <source>
        <dbReference type="Proteomes" id="UP000271098"/>
    </source>
</evidence>
<comment type="subcellular location">
    <subcellularLocation>
        <location evidence="1 6">Nucleus</location>
    </subcellularLocation>
</comment>
<evidence type="ECO:0000313" key="8">
    <source>
        <dbReference type="EMBL" id="VDN41761.1"/>
    </source>
</evidence>
<dbReference type="WBParaSite" id="GPUH_0002367701-mRNA-1">
    <property type="protein sequence ID" value="GPUH_0002367701-mRNA-1"/>
    <property type="gene ID" value="GPUH_0002367701"/>
</dbReference>
<keyword evidence="5 6" id="KW-0539">Nucleus</keyword>
<proteinExistence type="inferred from homology"/>
<dbReference type="Proteomes" id="UP000271098">
    <property type="component" value="Unassembled WGS sequence"/>
</dbReference>
<evidence type="ECO:0000256" key="5">
    <source>
        <dbReference type="ARBA" id="ARBA00023242"/>
    </source>
</evidence>
<organism evidence="10">
    <name type="scientific">Gongylonema pulchrum</name>
    <dbReference type="NCBI Taxonomy" id="637853"/>
    <lineage>
        <taxon>Eukaryota</taxon>
        <taxon>Metazoa</taxon>
        <taxon>Ecdysozoa</taxon>
        <taxon>Nematoda</taxon>
        <taxon>Chromadorea</taxon>
        <taxon>Rhabditida</taxon>
        <taxon>Spirurina</taxon>
        <taxon>Spiruromorpha</taxon>
        <taxon>Spiruroidea</taxon>
        <taxon>Gongylonematidae</taxon>
        <taxon>Gongylonema</taxon>
    </lineage>
</organism>
<reference evidence="8 9" key="2">
    <citation type="submission" date="2018-11" db="EMBL/GenBank/DDBJ databases">
        <authorList>
            <consortium name="Pathogen Informatics"/>
        </authorList>
    </citation>
    <scope>NUCLEOTIDE SEQUENCE [LARGE SCALE GENOMIC DNA]</scope>
</reference>
<dbReference type="InterPro" id="IPR019542">
    <property type="entry name" value="Enhancer_polycomb-like_N"/>
</dbReference>
<evidence type="ECO:0000256" key="4">
    <source>
        <dbReference type="ARBA" id="ARBA00023163"/>
    </source>
</evidence>
<sequence length="120" mass="14062">MHTSYFDGLFQATAGITLPKVKVRRIASKNVGGSIKPFDLPKNYIKFRVRPNKEMDNILEYDVDEEDMEWLEIVSQKLEINGEEPLSIHDFEMTMDRLEKESFFQVIIFCILKIRQIGSF</sequence>
<evidence type="ECO:0000256" key="2">
    <source>
        <dbReference type="ARBA" id="ARBA00008035"/>
    </source>
</evidence>
<evidence type="ECO:0000256" key="3">
    <source>
        <dbReference type="ARBA" id="ARBA00023015"/>
    </source>
</evidence>
<dbReference type="GO" id="GO:0005634">
    <property type="term" value="C:nucleus"/>
    <property type="evidence" value="ECO:0007669"/>
    <property type="project" value="UniProtKB-SubCell"/>
</dbReference>